<feature type="domain" description="Mechanosensitive ion channel MscS C-terminal" evidence="9">
    <location>
        <begin position="257"/>
        <end position="337"/>
    </location>
</feature>
<dbReference type="InterPro" id="IPR011066">
    <property type="entry name" value="MscS_channel_C_sf"/>
</dbReference>
<keyword evidence="12" id="KW-1185">Reference proteome</keyword>
<feature type="transmembrane region" description="Helical" evidence="7">
    <location>
        <begin position="164"/>
        <end position="187"/>
    </location>
</feature>
<keyword evidence="4 7" id="KW-0812">Transmembrane</keyword>
<dbReference type="SUPFAM" id="SSF82689">
    <property type="entry name" value="Mechanosensitive channel protein MscS (YggB), C-terminal domain"/>
    <property type="match status" value="1"/>
</dbReference>
<evidence type="ECO:0000259" key="9">
    <source>
        <dbReference type="Pfam" id="PF21082"/>
    </source>
</evidence>
<reference evidence="11 12" key="1">
    <citation type="submission" date="2015-07" db="EMBL/GenBank/DDBJ databases">
        <title>Genome sequence of Ornatilinea apprima DSM 23815.</title>
        <authorList>
            <person name="Hemp J."/>
            <person name="Ward L.M."/>
            <person name="Pace L.A."/>
            <person name="Fischer W.W."/>
        </authorList>
    </citation>
    <scope>NUCLEOTIDE SEQUENCE [LARGE SCALE GENOMIC DNA]</scope>
    <source>
        <strain evidence="11 12">P3M-1</strain>
    </source>
</reference>
<evidence type="ECO:0000256" key="7">
    <source>
        <dbReference type="SAM" id="Phobius"/>
    </source>
</evidence>
<dbReference type="OrthoDB" id="9809206at2"/>
<dbReference type="Pfam" id="PF21082">
    <property type="entry name" value="MS_channel_3rd"/>
    <property type="match status" value="1"/>
</dbReference>
<evidence type="ECO:0000259" key="8">
    <source>
        <dbReference type="Pfam" id="PF00924"/>
    </source>
</evidence>
<protein>
    <recommendedName>
        <fullName evidence="13">Mechanosensitive ion channel protein MscS</fullName>
    </recommendedName>
</protein>
<dbReference type="Pfam" id="PF21088">
    <property type="entry name" value="MS_channel_1st"/>
    <property type="match status" value="1"/>
</dbReference>
<organism evidence="11 12">
    <name type="scientific">Ornatilinea apprima</name>
    <dbReference type="NCBI Taxonomy" id="1134406"/>
    <lineage>
        <taxon>Bacteria</taxon>
        <taxon>Bacillati</taxon>
        <taxon>Chloroflexota</taxon>
        <taxon>Anaerolineae</taxon>
        <taxon>Anaerolineales</taxon>
        <taxon>Anaerolineaceae</taxon>
        <taxon>Ornatilinea</taxon>
    </lineage>
</organism>
<gene>
    <name evidence="11" type="ORF">ADN00_05045</name>
</gene>
<proteinExistence type="inferred from homology"/>
<evidence type="ECO:0000256" key="5">
    <source>
        <dbReference type="ARBA" id="ARBA00022989"/>
    </source>
</evidence>
<feature type="domain" description="Mechanosensitive ion channel transmembrane helices 2/3" evidence="10">
    <location>
        <begin position="142"/>
        <end position="179"/>
    </location>
</feature>
<dbReference type="SUPFAM" id="SSF50182">
    <property type="entry name" value="Sm-like ribonucleoproteins"/>
    <property type="match status" value="1"/>
</dbReference>
<keyword evidence="5 7" id="KW-1133">Transmembrane helix</keyword>
<dbReference type="Gene3D" id="2.30.30.60">
    <property type="match status" value="1"/>
</dbReference>
<feature type="domain" description="Mechanosensitive ion channel MscS" evidence="8">
    <location>
        <begin position="180"/>
        <end position="247"/>
    </location>
</feature>
<accession>A0A0P6XQX4</accession>
<dbReference type="Gene3D" id="3.30.70.100">
    <property type="match status" value="1"/>
</dbReference>
<evidence type="ECO:0000313" key="11">
    <source>
        <dbReference type="EMBL" id="KPL79211.1"/>
    </source>
</evidence>
<sequence length="351" mass="39431">MSFWTSVFWGNPTRQWVAGLIAAAVSFGVLMLVKRLVIKHIKRAAEKSQSDVADFLVRLFEQTKDLFFLALSLYIGMQYLILVDNISRTARVIILLILILQAGFWASSLVSFWVNREVKKSLDNGRRDSNTLSVLGLVMKGVIWAVVIVLVLDNIPGVKVDTLIASLGITGIAVGLAVQNILGDLFASLSIALDKPFVIGDSIVVDDLTGTIEKIGLKSTRVRSLSGEQIIFSNSDLLKSRIRNYQRMQRRRVAFMLNVDYNTPPDQLDRIPDMIRECVDGVEDVTFARSHLAALGEFAIQFETVYWVESDDYVLFMDVKQRILRGVLARFQTEGIRLSFPTQTLHTHLHS</sequence>
<dbReference type="GO" id="GO:0005886">
    <property type="term" value="C:plasma membrane"/>
    <property type="evidence" value="ECO:0007669"/>
    <property type="project" value="UniProtKB-SubCell"/>
</dbReference>
<comment type="subcellular location">
    <subcellularLocation>
        <location evidence="1">Cell membrane</location>
        <topology evidence="1">Multi-pass membrane protein</topology>
    </subcellularLocation>
</comment>
<dbReference type="STRING" id="1134406.ADN00_05045"/>
<name>A0A0P6XQX4_9CHLR</name>
<dbReference type="SUPFAM" id="SSF82861">
    <property type="entry name" value="Mechanosensitive channel protein MscS (YggB), transmembrane region"/>
    <property type="match status" value="1"/>
</dbReference>
<feature type="transmembrane region" description="Helical" evidence="7">
    <location>
        <begin position="92"/>
        <end position="114"/>
    </location>
</feature>
<evidence type="ECO:0000313" key="12">
    <source>
        <dbReference type="Proteomes" id="UP000050417"/>
    </source>
</evidence>
<dbReference type="EMBL" id="LGCL01000015">
    <property type="protein sequence ID" value="KPL79211.1"/>
    <property type="molecule type" value="Genomic_DNA"/>
</dbReference>
<dbReference type="RefSeq" id="WP_075061863.1">
    <property type="nucleotide sequence ID" value="NZ_LGCL01000015.1"/>
</dbReference>
<comment type="similarity">
    <text evidence="2">Belongs to the MscS (TC 1.A.23) family.</text>
</comment>
<evidence type="ECO:0000256" key="4">
    <source>
        <dbReference type="ARBA" id="ARBA00022692"/>
    </source>
</evidence>
<evidence type="ECO:0000256" key="2">
    <source>
        <dbReference type="ARBA" id="ARBA00008017"/>
    </source>
</evidence>
<dbReference type="InterPro" id="IPR011014">
    <property type="entry name" value="MscS_channel_TM-2"/>
</dbReference>
<dbReference type="AlphaFoldDB" id="A0A0P6XQX4"/>
<dbReference type="InterPro" id="IPR010920">
    <property type="entry name" value="LSM_dom_sf"/>
</dbReference>
<dbReference type="GO" id="GO:0008381">
    <property type="term" value="F:mechanosensitive monoatomic ion channel activity"/>
    <property type="evidence" value="ECO:0007669"/>
    <property type="project" value="InterPro"/>
</dbReference>
<evidence type="ECO:0000256" key="6">
    <source>
        <dbReference type="ARBA" id="ARBA00023136"/>
    </source>
</evidence>
<keyword evidence="6 7" id="KW-0472">Membrane</keyword>
<evidence type="ECO:0000259" key="10">
    <source>
        <dbReference type="Pfam" id="PF21088"/>
    </source>
</evidence>
<feature type="transmembrane region" description="Helical" evidence="7">
    <location>
        <begin position="66"/>
        <end position="86"/>
    </location>
</feature>
<dbReference type="Pfam" id="PF00924">
    <property type="entry name" value="MS_channel_2nd"/>
    <property type="match status" value="1"/>
</dbReference>
<dbReference type="PANTHER" id="PTHR30221:SF1">
    <property type="entry name" value="SMALL-CONDUCTANCE MECHANOSENSITIVE CHANNEL"/>
    <property type="match status" value="1"/>
</dbReference>
<dbReference type="PANTHER" id="PTHR30221">
    <property type="entry name" value="SMALL-CONDUCTANCE MECHANOSENSITIVE CHANNEL"/>
    <property type="match status" value="1"/>
</dbReference>
<comment type="caution">
    <text evidence="11">The sequence shown here is derived from an EMBL/GenBank/DDBJ whole genome shotgun (WGS) entry which is preliminary data.</text>
</comment>
<dbReference type="Gene3D" id="1.10.287.1260">
    <property type="match status" value="1"/>
</dbReference>
<keyword evidence="3" id="KW-1003">Cell membrane</keyword>
<dbReference type="InterPro" id="IPR049142">
    <property type="entry name" value="MS_channel_1st"/>
</dbReference>
<dbReference type="InterPro" id="IPR045275">
    <property type="entry name" value="MscS_archaea/bacteria_type"/>
</dbReference>
<evidence type="ECO:0000256" key="1">
    <source>
        <dbReference type="ARBA" id="ARBA00004651"/>
    </source>
</evidence>
<dbReference type="InterPro" id="IPR023408">
    <property type="entry name" value="MscS_beta-dom_sf"/>
</dbReference>
<evidence type="ECO:0000256" key="3">
    <source>
        <dbReference type="ARBA" id="ARBA00022475"/>
    </source>
</evidence>
<dbReference type="InterPro" id="IPR006685">
    <property type="entry name" value="MscS_channel_2nd"/>
</dbReference>
<evidence type="ECO:0008006" key="13">
    <source>
        <dbReference type="Google" id="ProtNLM"/>
    </source>
</evidence>
<dbReference type="InterPro" id="IPR049278">
    <property type="entry name" value="MS_channel_C"/>
</dbReference>
<feature type="transmembrane region" description="Helical" evidence="7">
    <location>
        <begin position="134"/>
        <end position="152"/>
    </location>
</feature>
<feature type="transmembrane region" description="Helical" evidence="7">
    <location>
        <begin position="16"/>
        <end position="33"/>
    </location>
</feature>
<dbReference type="Proteomes" id="UP000050417">
    <property type="component" value="Unassembled WGS sequence"/>
</dbReference>